<feature type="compositionally biased region" description="Pro residues" evidence="1">
    <location>
        <begin position="202"/>
        <end position="224"/>
    </location>
</feature>
<feature type="chain" id="PRO_5007805573" evidence="2">
    <location>
        <begin position="19"/>
        <end position="281"/>
    </location>
</feature>
<dbReference type="Proteomes" id="UP000070121">
    <property type="component" value="Unassembled WGS sequence"/>
</dbReference>
<evidence type="ECO:0000313" key="3">
    <source>
        <dbReference type="EMBL" id="KXH66155.1"/>
    </source>
</evidence>
<accession>A0A135V0G1</accession>
<feature type="compositionally biased region" description="Polar residues" evidence="1">
    <location>
        <begin position="140"/>
        <end position="150"/>
    </location>
</feature>
<name>A0A135V0G1_9PEZI</name>
<proteinExistence type="predicted"/>
<evidence type="ECO:0000313" key="4">
    <source>
        <dbReference type="Proteomes" id="UP000070121"/>
    </source>
</evidence>
<dbReference type="AlphaFoldDB" id="A0A135V0G1"/>
<comment type="caution">
    <text evidence="3">The sequence shown here is derived from an EMBL/GenBank/DDBJ whole genome shotgun (WGS) entry which is preliminary data.</text>
</comment>
<feature type="signal peptide" evidence="2">
    <location>
        <begin position="1"/>
        <end position="18"/>
    </location>
</feature>
<dbReference type="OrthoDB" id="10585257at2759"/>
<evidence type="ECO:0000256" key="2">
    <source>
        <dbReference type="SAM" id="SignalP"/>
    </source>
</evidence>
<gene>
    <name evidence="3" type="ORF">CSAL01_13418</name>
</gene>
<feature type="region of interest" description="Disordered" evidence="1">
    <location>
        <begin position="126"/>
        <end position="150"/>
    </location>
</feature>
<sequence>MIPLLLAGFFLEWTVAAAQVPRHVAVDTKKVNMTMTAAAVQSGAILGRQLQDPDTCGYVARPTRITFIGCCDENGRSCSIYNTCYPGSEQSKLSNPDSSTLICMGTDRFCATLTWPGGKQTAFSCAARPTKTQLDPKPTPTSTQRTSEETNSSWAPLDECIFYSVFHWYCGCHQTYYTTTVDIVHFAGSSLPLRQPRFMSPGKPPTGSPPAGTPPSSYTPPPEATPSASDKPPVLPLGSGIMQDEQRVGREEHRAPADGSVKSFGHEAAGAPRWDNSTDEL</sequence>
<protein>
    <submittedName>
        <fullName evidence="3">Uncharacterized protein</fullName>
    </submittedName>
</protein>
<keyword evidence="4" id="KW-1185">Reference proteome</keyword>
<dbReference type="EMBL" id="JFFI01000743">
    <property type="protein sequence ID" value="KXH66155.1"/>
    <property type="molecule type" value="Genomic_DNA"/>
</dbReference>
<evidence type="ECO:0000256" key="1">
    <source>
        <dbReference type="SAM" id="MobiDB-lite"/>
    </source>
</evidence>
<feature type="region of interest" description="Disordered" evidence="1">
    <location>
        <begin position="195"/>
        <end position="281"/>
    </location>
</feature>
<keyword evidence="2" id="KW-0732">Signal</keyword>
<reference evidence="3 4" key="1">
    <citation type="submission" date="2014-02" db="EMBL/GenBank/DDBJ databases">
        <title>The genome sequence of Colletotrichum salicis CBS 607.94.</title>
        <authorList>
            <person name="Baroncelli R."/>
            <person name="Thon M.R."/>
        </authorList>
    </citation>
    <scope>NUCLEOTIDE SEQUENCE [LARGE SCALE GENOMIC DNA]</scope>
    <source>
        <strain evidence="3 4">CBS 607.94</strain>
    </source>
</reference>
<organism evidence="3 4">
    <name type="scientific">Colletotrichum salicis</name>
    <dbReference type="NCBI Taxonomy" id="1209931"/>
    <lineage>
        <taxon>Eukaryota</taxon>
        <taxon>Fungi</taxon>
        <taxon>Dikarya</taxon>
        <taxon>Ascomycota</taxon>
        <taxon>Pezizomycotina</taxon>
        <taxon>Sordariomycetes</taxon>
        <taxon>Hypocreomycetidae</taxon>
        <taxon>Glomerellales</taxon>
        <taxon>Glomerellaceae</taxon>
        <taxon>Colletotrichum</taxon>
        <taxon>Colletotrichum acutatum species complex</taxon>
    </lineage>
</organism>
<feature type="compositionally biased region" description="Basic and acidic residues" evidence="1">
    <location>
        <begin position="244"/>
        <end position="256"/>
    </location>
</feature>